<evidence type="ECO:0000313" key="2">
    <source>
        <dbReference type="Proteomes" id="UP000232688"/>
    </source>
</evidence>
<reference evidence="1 2" key="1">
    <citation type="submission" date="2017-10" db="EMBL/GenBank/DDBJ databases">
        <title>Extensive intraspecific genome diversity in a model arbuscular mycorrhizal fungus.</title>
        <authorList>
            <person name="Chen E.C.H."/>
            <person name="Morin E."/>
            <person name="Baudet D."/>
            <person name="Noel J."/>
            <person name="Ndikumana S."/>
            <person name="Charron P."/>
            <person name="St-Onge C."/>
            <person name="Giorgi J."/>
            <person name="Grigoriev I.V."/>
            <person name="Roux C."/>
            <person name="Martin F.M."/>
            <person name="Corradi N."/>
        </authorList>
    </citation>
    <scope>NUCLEOTIDE SEQUENCE [LARGE SCALE GENOMIC DNA]</scope>
    <source>
        <strain evidence="1 2">A1</strain>
    </source>
</reference>
<dbReference type="EMBL" id="LLXH01000221">
    <property type="protein sequence ID" value="PKC70447.1"/>
    <property type="molecule type" value="Genomic_DNA"/>
</dbReference>
<name>A0A2N0S4J9_9GLOM</name>
<gene>
    <name evidence="1" type="ORF">RhiirA1_454751</name>
</gene>
<organism evidence="1 2">
    <name type="scientific">Rhizophagus irregularis</name>
    <dbReference type="NCBI Taxonomy" id="588596"/>
    <lineage>
        <taxon>Eukaryota</taxon>
        <taxon>Fungi</taxon>
        <taxon>Fungi incertae sedis</taxon>
        <taxon>Mucoromycota</taxon>
        <taxon>Glomeromycotina</taxon>
        <taxon>Glomeromycetes</taxon>
        <taxon>Glomerales</taxon>
        <taxon>Glomeraceae</taxon>
        <taxon>Rhizophagus</taxon>
    </lineage>
</organism>
<dbReference type="VEuPathDB" id="FungiDB:RhiirFUN_017491"/>
<evidence type="ECO:0000313" key="1">
    <source>
        <dbReference type="EMBL" id="PKC70447.1"/>
    </source>
</evidence>
<comment type="caution">
    <text evidence="1">The sequence shown here is derived from an EMBL/GenBank/DDBJ whole genome shotgun (WGS) entry which is preliminary data.</text>
</comment>
<proteinExistence type="predicted"/>
<dbReference type="VEuPathDB" id="FungiDB:FUN_000075"/>
<dbReference type="AlphaFoldDB" id="A0A2N0S4J9"/>
<accession>A0A2N0S4J9</accession>
<dbReference type="Proteomes" id="UP000232688">
    <property type="component" value="Unassembled WGS sequence"/>
</dbReference>
<sequence length="242" mass="27494">MDNIEKKFPAPANEHIHVIVKLPASPAGTKRKADEEMADDIREIKKDLKDLVKEESAVNISSVNHEDWDTVLQVAWINRDLELIDTTNDNNYLDTLFDLLPIKLTGTTDADISDKCSVKSFLSEFNIRILFGLKKEVDRVNVYQAMAELVAADLKSRYPVKKLTTTRDRAVALLRNELSPNNRANTGEAEQKLSRRKKLVEILGVPTVTHTDYNVSSDIAPIEDFFDTMTEEEIFKLKQGEY</sequence>
<dbReference type="VEuPathDB" id="FungiDB:RhiirA1_454751"/>
<protein>
    <submittedName>
        <fullName evidence="1">Uncharacterized protein</fullName>
    </submittedName>
</protein>
<reference evidence="1 2" key="2">
    <citation type="submission" date="2017-10" db="EMBL/GenBank/DDBJ databases">
        <title>Genome analyses suggest a sexual origin of heterokaryosis in a supposedly ancient asexual fungus.</title>
        <authorList>
            <person name="Corradi N."/>
            <person name="Sedzielewska K."/>
            <person name="Noel J."/>
            <person name="Charron P."/>
            <person name="Farinelli L."/>
            <person name="Marton T."/>
            <person name="Kruger M."/>
            <person name="Pelin A."/>
            <person name="Brachmann A."/>
            <person name="Corradi N."/>
        </authorList>
    </citation>
    <scope>NUCLEOTIDE SEQUENCE [LARGE SCALE GENOMIC DNA]</scope>
    <source>
        <strain evidence="1 2">A1</strain>
    </source>
</reference>